<dbReference type="InterPro" id="IPR004365">
    <property type="entry name" value="NA-bd_OB_tRNA"/>
</dbReference>
<dbReference type="PANTHER" id="PTHR22594:SF5">
    <property type="entry name" value="ASPARTATE--TRNA LIGASE, MITOCHONDRIAL"/>
    <property type="match status" value="1"/>
</dbReference>
<reference evidence="9" key="2">
    <citation type="submission" date="2021-04" db="EMBL/GenBank/DDBJ databases">
        <authorList>
            <person name="Gilroy R."/>
        </authorList>
    </citation>
    <scope>NUCLEOTIDE SEQUENCE</scope>
    <source>
        <strain evidence="9">1719</strain>
    </source>
</reference>
<evidence type="ECO:0000256" key="1">
    <source>
        <dbReference type="ARBA" id="ARBA00006303"/>
    </source>
</evidence>
<comment type="subunit">
    <text evidence="7">Homodimer.</text>
</comment>
<dbReference type="CDD" id="cd04317">
    <property type="entry name" value="EcAspRS_like_N"/>
    <property type="match status" value="1"/>
</dbReference>
<dbReference type="Pfam" id="PF02938">
    <property type="entry name" value="GAD"/>
    <property type="match status" value="1"/>
</dbReference>
<proteinExistence type="inferred from homology"/>
<dbReference type="HAMAP" id="MF_00044">
    <property type="entry name" value="Asp_tRNA_synth_type1"/>
    <property type="match status" value="1"/>
</dbReference>
<evidence type="ECO:0000313" key="10">
    <source>
        <dbReference type="Proteomes" id="UP000824156"/>
    </source>
</evidence>
<name>A0A9D1W9L3_9SPHI</name>
<dbReference type="InterPro" id="IPR002312">
    <property type="entry name" value="Asp/Asn-tRNA-synth_IIb"/>
</dbReference>
<protein>
    <recommendedName>
        <fullName evidence="7">Aspartate--tRNA ligase</fullName>
        <ecNumber evidence="7">6.1.1.12</ecNumber>
    </recommendedName>
    <alternativeName>
        <fullName evidence="7">Aspartyl-tRNA synthetase</fullName>
        <shortName evidence="7">AspRS</shortName>
    </alternativeName>
</protein>
<dbReference type="Pfam" id="PF00152">
    <property type="entry name" value="tRNA-synt_2"/>
    <property type="match status" value="1"/>
</dbReference>
<comment type="catalytic activity">
    <reaction evidence="7">
        <text>tRNA(Asp) + L-aspartate + ATP = L-aspartyl-tRNA(Asp) + AMP + diphosphate</text>
        <dbReference type="Rhea" id="RHEA:19649"/>
        <dbReference type="Rhea" id="RHEA-COMP:9660"/>
        <dbReference type="Rhea" id="RHEA-COMP:9678"/>
        <dbReference type="ChEBI" id="CHEBI:29991"/>
        <dbReference type="ChEBI" id="CHEBI:30616"/>
        <dbReference type="ChEBI" id="CHEBI:33019"/>
        <dbReference type="ChEBI" id="CHEBI:78442"/>
        <dbReference type="ChEBI" id="CHEBI:78516"/>
        <dbReference type="ChEBI" id="CHEBI:456215"/>
        <dbReference type="EC" id="6.1.1.12"/>
    </reaction>
</comment>
<dbReference type="InterPro" id="IPR047089">
    <property type="entry name" value="Asp-tRNA-ligase_1_N"/>
</dbReference>
<dbReference type="InterPro" id="IPR029351">
    <property type="entry name" value="GAD_dom"/>
</dbReference>
<dbReference type="EC" id="6.1.1.12" evidence="7"/>
<comment type="function">
    <text evidence="7">Catalyzes the attachment of L-aspartate to tRNA(Asp) in a two-step reaction: L-aspartate is first activated by ATP to form Asp-AMP and then transferred to the acceptor end of tRNA(Asp).</text>
</comment>
<dbReference type="Proteomes" id="UP000824156">
    <property type="component" value="Unassembled WGS sequence"/>
</dbReference>
<dbReference type="GO" id="GO:0005524">
    <property type="term" value="F:ATP binding"/>
    <property type="evidence" value="ECO:0007669"/>
    <property type="project" value="UniProtKB-UniRule"/>
</dbReference>
<dbReference type="InterPro" id="IPR004524">
    <property type="entry name" value="Asp-tRNA-ligase_1"/>
</dbReference>
<evidence type="ECO:0000256" key="3">
    <source>
        <dbReference type="ARBA" id="ARBA00022741"/>
    </source>
</evidence>
<comment type="similarity">
    <text evidence="1 7">Belongs to the class-II aminoacyl-tRNA synthetase family. Type 1 subfamily.</text>
</comment>
<evidence type="ECO:0000256" key="5">
    <source>
        <dbReference type="ARBA" id="ARBA00022917"/>
    </source>
</evidence>
<comment type="caution">
    <text evidence="7">Lacks conserved residue(s) required for the propagation of feature annotation.</text>
</comment>
<evidence type="ECO:0000256" key="7">
    <source>
        <dbReference type="HAMAP-Rule" id="MF_00044"/>
    </source>
</evidence>
<evidence type="ECO:0000256" key="6">
    <source>
        <dbReference type="ARBA" id="ARBA00023146"/>
    </source>
</evidence>
<dbReference type="GO" id="GO:0005737">
    <property type="term" value="C:cytoplasm"/>
    <property type="evidence" value="ECO:0007669"/>
    <property type="project" value="UniProtKB-SubCell"/>
</dbReference>
<evidence type="ECO:0000256" key="4">
    <source>
        <dbReference type="ARBA" id="ARBA00022840"/>
    </source>
</evidence>
<dbReference type="InterPro" id="IPR006195">
    <property type="entry name" value="aa-tRNA-synth_II"/>
</dbReference>
<evidence type="ECO:0000259" key="8">
    <source>
        <dbReference type="PROSITE" id="PS50862"/>
    </source>
</evidence>
<feature type="binding site" evidence="7">
    <location>
        <begin position="219"/>
        <end position="221"/>
    </location>
    <ligand>
        <name>ATP</name>
        <dbReference type="ChEBI" id="CHEBI:30616"/>
    </ligand>
</feature>
<dbReference type="PANTHER" id="PTHR22594">
    <property type="entry name" value="ASPARTYL/LYSYL-TRNA SYNTHETASE"/>
    <property type="match status" value="1"/>
</dbReference>
<feature type="domain" description="Aminoacyl-transfer RNA synthetases class-II family profile" evidence="8">
    <location>
        <begin position="142"/>
        <end position="551"/>
    </location>
</feature>
<dbReference type="GO" id="GO:0004815">
    <property type="term" value="F:aspartate-tRNA ligase activity"/>
    <property type="evidence" value="ECO:0007669"/>
    <property type="project" value="UniProtKB-UniRule"/>
</dbReference>
<dbReference type="SUPFAM" id="SSF55261">
    <property type="entry name" value="GAD domain-like"/>
    <property type="match status" value="1"/>
</dbReference>
<dbReference type="Gene3D" id="2.40.50.140">
    <property type="entry name" value="Nucleic acid-binding proteins"/>
    <property type="match status" value="1"/>
</dbReference>
<feature type="region of interest" description="Aspartate" evidence="7">
    <location>
        <begin position="197"/>
        <end position="200"/>
    </location>
</feature>
<reference evidence="9" key="1">
    <citation type="journal article" date="2021" name="PeerJ">
        <title>Extensive microbial diversity within the chicken gut microbiome revealed by metagenomics and culture.</title>
        <authorList>
            <person name="Gilroy R."/>
            <person name="Ravi A."/>
            <person name="Getino M."/>
            <person name="Pursley I."/>
            <person name="Horton D.L."/>
            <person name="Alikhan N.F."/>
            <person name="Baker D."/>
            <person name="Gharbi K."/>
            <person name="Hall N."/>
            <person name="Watson M."/>
            <person name="Adriaenssens E.M."/>
            <person name="Foster-Nyarko E."/>
            <person name="Jarju S."/>
            <person name="Secka A."/>
            <person name="Antonio M."/>
            <person name="Oren A."/>
            <person name="Chaudhuri R.R."/>
            <person name="La Ragione R."/>
            <person name="Hildebrand F."/>
            <person name="Pallen M.J."/>
        </authorList>
    </citation>
    <scope>NUCLEOTIDE SEQUENCE</scope>
    <source>
        <strain evidence="9">1719</strain>
    </source>
</reference>
<comment type="caution">
    <text evidence="9">The sequence shown here is derived from an EMBL/GenBank/DDBJ whole genome shotgun (WGS) entry which is preliminary data.</text>
</comment>
<evidence type="ECO:0000313" key="9">
    <source>
        <dbReference type="EMBL" id="HIX55146.1"/>
    </source>
</evidence>
<dbReference type="Gene3D" id="3.30.930.10">
    <property type="entry name" value="Bira Bifunctional Protein, Domain 2"/>
    <property type="match status" value="1"/>
</dbReference>
<dbReference type="NCBIfam" id="TIGR00459">
    <property type="entry name" value="aspS_bact"/>
    <property type="match status" value="1"/>
</dbReference>
<feature type="binding site" evidence="7">
    <location>
        <position position="173"/>
    </location>
    <ligand>
        <name>L-aspartate</name>
        <dbReference type="ChEBI" id="CHEBI:29991"/>
    </ligand>
</feature>
<dbReference type="Pfam" id="PF01336">
    <property type="entry name" value="tRNA_anti-codon"/>
    <property type="match status" value="1"/>
</dbReference>
<dbReference type="EMBL" id="DXEZ01000246">
    <property type="protein sequence ID" value="HIX55146.1"/>
    <property type="molecule type" value="Genomic_DNA"/>
</dbReference>
<sequence length="581" mass="65976">MYRTHTCGELTLKNLGETVTLSGWVQKSRDLGGMTFIDMRDRYGITQLTFNTDDDEQLRELARDLGREYVIQVKGTVIERSNKNLNIPTGEIEIKVEELKVLNAAKTPPFTIENESDGGEELRMKYRYLDIRRNPVKNNLIMRHKVAQEIRRYLDQENFLEVETPVLIKSTPEGARDFVVPSRVHPGEFYALPQSPQTFKQLLMVSGIDKYFQIVKCFRDEDLRADRQPEFTQVDCEMSFVEQSDIINTFEGLTKHLFKNVKGITLEDFPTMPYADAMKYYGSDKPDIRFDMRFVELNEVVKGHGFPVFDNAELVVGINAKGCAKYTRKQLDKLTSFVKRPQVGATGLVYARVNEDGTVKSSVDKFYSQEALEQWKEAFKGESGDLLLVMAGPSDEVRKQLCELRLEVGNIEGLRDPSHYAPLWVVDFPLLEWDSESERFHAMHHPFTSPKSEDIPLLDTEPEKVRANAYDLVINGVEVGGGSIRIHDKELQSLMFKHLGFTPEEAQNQFGFLMEAFTYGAPPHGGIALGFDRLVSIFAGIDSIRDVIAFPKNNAGKDVMINAPASIDQSQLEELSLKTTN</sequence>
<keyword evidence="2 7" id="KW-0436">Ligase</keyword>
<dbReference type="InterPro" id="IPR004115">
    <property type="entry name" value="GAD-like_sf"/>
</dbReference>
<keyword evidence="4 7" id="KW-0067">ATP-binding</keyword>
<feature type="binding site" evidence="7">
    <location>
        <position position="219"/>
    </location>
    <ligand>
        <name>L-aspartate</name>
        <dbReference type="ChEBI" id="CHEBI:29991"/>
    </ligand>
</feature>
<dbReference type="SUPFAM" id="SSF50249">
    <property type="entry name" value="Nucleic acid-binding proteins"/>
    <property type="match status" value="1"/>
</dbReference>
<organism evidence="9 10">
    <name type="scientific">Candidatus Sphingobacterium stercoripullorum</name>
    <dbReference type="NCBI Taxonomy" id="2838759"/>
    <lineage>
        <taxon>Bacteria</taxon>
        <taxon>Pseudomonadati</taxon>
        <taxon>Bacteroidota</taxon>
        <taxon>Sphingobacteriia</taxon>
        <taxon>Sphingobacteriales</taxon>
        <taxon>Sphingobacteriaceae</taxon>
        <taxon>Sphingobacterium</taxon>
    </lineage>
</organism>
<dbReference type="Gene3D" id="3.30.1360.30">
    <property type="entry name" value="GAD-like domain"/>
    <property type="match status" value="1"/>
</dbReference>
<accession>A0A9D1W9L3</accession>
<dbReference type="NCBIfam" id="NF001750">
    <property type="entry name" value="PRK00476.1"/>
    <property type="match status" value="1"/>
</dbReference>
<keyword evidence="5 7" id="KW-0648">Protein biosynthesis</keyword>
<dbReference type="InterPro" id="IPR012340">
    <property type="entry name" value="NA-bd_OB-fold"/>
</dbReference>
<dbReference type="GO" id="GO:0003676">
    <property type="term" value="F:nucleic acid binding"/>
    <property type="evidence" value="ECO:0007669"/>
    <property type="project" value="InterPro"/>
</dbReference>
<dbReference type="GO" id="GO:0006422">
    <property type="term" value="P:aspartyl-tRNA aminoacylation"/>
    <property type="evidence" value="ECO:0007669"/>
    <property type="project" value="UniProtKB-UniRule"/>
</dbReference>
<dbReference type="InterPro" id="IPR045864">
    <property type="entry name" value="aa-tRNA-synth_II/BPL/LPL"/>
</dbReference>
<feature type="binding site" evidence="7">
    <location>
        <begin position="530"/>
        <end position="533"/>
    </location>
    <ligand>
        <name>ATP</name>
        <dbReference type="ChEBI" id="CHEBI:30616"/>
    </ligand>
</feature>
<keyword evidence="3 7" id="KW-0547">Nucleotide-binding</keyword>
<dbReference type="PROSITE" id="PS50862">
    <property type="entry name" value="AA_TRNA_LIGASE_II"/>
    <property type="match status" value="1"/>
</dbReference>
<dbReference type="SUPFAM" id="SSF55681">
    <property type="entry name" value="Class II aaRS and biotin synthetases"/>
    <property type="match status" value="1"/>
</dbReference>
<feature type="binding site" evidence="7">
    <location>
        <position position="444"/>
    </location>
    <ligand>
        <name>L-aspartate</name>
        <dbReference type="ChEBI" id="CHEBI:29991"/>
    </ligand>
</feature>
<dbReference type="InterPro" id="IPR004364">
    <property type="entry name" value="Aa-tRNA-synt_II"/>
</dbReference>
<evidence type="ECO:0000256" key="2">
    <source>
        <dbReference type="ARBA" id="ARBA00022598"/>
    </source>
</evidence>
<gene>
    <name evidence="7 9" type="primary">aspS</name>
    <name evidence="9" type="ORF">H9853_08970</name>
</gene>
<dbReference type="AlphaFoldDB" id="A0A9D1W9L3"/>
<comment type="subcellular location">
    <subcellularLocation>
        <location evidence="7">Cytoplasm</location>
    </subcellularLocation>
</comment>
<keyword evidence="6 7" id="KW-0030">Aminoacyl-tRNA synthetase</keyword>
<dbReference type="PRINTS" id="PR01042">
    <property type="entry name" value="TRNASYNTHASP"/>
</dbReference>
<feature type="binding site" evidence="7">
    <location>
        <position position="485"/>
    </location>
    <ligand>
        <name>L-aspartate</name>
        <dbReference type="ChEBI" id="CHEBI:29991"/>
    </ligand>
</feature>
<feature type="binding site" evidence="7">
    <location>
        <position position="478"/>
    </location>
    <ligand>
        <name>ATP</name>
        <dbReference type="ChEBI" id="CHEBI:30616"/>
    </ligand>
</feature>
<dbReference type="InterPro" id="IPR047090">
    <property type="entry name" value="AspRS_core"/>
</dbReference>
<feature type="binding site" evidence="7">
    <location>
        <position position="228"/>
    </location>
    <ligand>
        <name>ATP</name>
        <dbReference type="ChEBI" id="CHEBI:30616"/>
    </ligand>
</feature>
<dbReference type="CDD" id="cd00777">
    <property type="entry name" value="AspRS_core"/>
    <property type="match status" value="1"/>
</dbReference>
<keyword evidence="7" id="KW-0963">Cytoplasm</keyword>